<reference evidence="8 9" key="1">
    <citation type="submission" date="2019-04" db="EMBL/GenBank/DDBJ databases">
        <title>Bacillus sediminilitoris sp. nov., isolated from a tidal flat sediment on the East China Sea.</title>
        <authorList>
            <person name="Wei Y."/>
            <person name="Mao H."/>
            <person name="Fang J."/>
        </authorList>
    </citation>
    <scope>NUCLEOTIDE SEQUENCE [LARGE SCALE GENOMIC DNA]</scope>
    <source>
        <strain evidence="8 9">DSL-17</strain>
    </source>
</reference>
<keyword evidence="3" id="KW-0813">Transport</keyword>
<protein>
    <submittedName>
        <fullName evidence="8">Azaleucine resistance protein AzlC</fullName>
    </submittedName>
</protein>
<dbReference type="Proteomes" id="UP000310334">
    <property type="component" value="Unassembled WGS sequence"/>
</dbReference>
<dbReference type="InterPro" id="IPR004471">
    <property type="entry name" value="Brnchd-chn_aa_trnsp_AzlC"/>
</dbReference>
<keyword evidence="7" id="KW-0472">Membrane</keyword>
<keyword evidence="9" id="KW-1185">Reference proteome</keyword>
<evidence type="ECO:0000256" key="6">
    <source>
        <dbReference type="ARBA" id="ARBA00022989"/>
    </source>
</evidence>
<comment type="caution">
    <text evidence="8">The sequence shown here is derived from an EMBL/GenBank/DDBJ whole genome shotgun (WGS) entry which is preliminary data.</text>
</comment>
<comment type="subcellular location">
    <subcellularLocation>
        <location evidence="1">Cell membrane</location>
        <topology evidence="1">Multi-pass membrane protein</topology>
    </subcellularLocation>
</comment>
<dbReference type="OrthoDB" id="3181706at2"/>
<dbReference type="RefSeq" id="WP_136359075.1">
    <property type="nucleotide sequence ID" value="NZ_CP046266.1"/>
</dbReference>
<dbReference type="NCBIfam" id="TIGR00346">
    <property type="entry name" value="azlC"/>
    <property type="match status" value="1"/>
</dbReference>
<keyword evidence="5" id="KW-0812">Transmembrane</keyword>
<dbReference type="Pfam" id="PF03591">
    <property type="entry name" value="AzlC"/>
    <property type="match status" value="1"/>
</dbReference>
<evidence type="ECO:0000313" key="9">
    <source>
        <dbReference type="Proteomes" id="UP000310334"/>
    </source>
</evidence>
<gene>
    <name evidence="8" type="primary">azlC</name>
    <name evidence="8" type="ORF">E6W99_25375</name>
</gene>
<organism evidence="8 9">
    <name type="scientific">Metabacillus sediminilitoris</name>
    <dbReference type="NCBI Taxonomy" id="2567941"/>
    <lineage>
        <taxon>Bacteria</taxon>
        <taxon>Bacillati</taxon>
        <taxon>Bacillota</taxon>
        <taxon>Bacilli</taxon>
        <taxon>Bacillales</taxon>
        <taxon>Bacillaceae</taxon>
        <taxon>Metabacillus</taxon>
    </lineage>
</organism>
<dbReference type="PANTHER" id="PTHR34979:SF1">
    <property type="entry name" value="INNER MEMBRANE PROTEIN YGAZ"/>
    <property type="match status" value="1"/>
</dbReference>
<evidence type="ECO:0000256" key="5">
    <source>
        <dbReference type="ARBA" id="ARBA00022692"/>
    </source>
</evidence>
<accession>A0A4S4BKX6</accession>
<dbReference type="AlphaFoldDB" id="A0A4S4BKX6"/>
<name>A0A4S4BKX6_9BACI</name>
<evidence type="ECO:0000256" key="3">
    <source>
        <dbReference type="ARBA" id="ARBA00022448"/>
    </source>
</evidence>
<dbReference type="GO" id="GO:0005886">
    <property type="term" value="C:plasma membrane"/>
    <property type="evidence" value="ECO:0007669"/>
    <property type="project" value="UniProtKB-SubCell"/>
</dbReference>
<dbReference type="InterPro" id="IPR011606">
    <property type="entry name" value="Brnchd-chn_aa_trnsp_permease"/>
</dbReference>
<comment type="similarity">
    <text evidence="2">Belongs to the AzlC family.</text>
</comment>
<evidence type="ECO:0000256" key="7">
    <source>
        <dbReference type="ARBA" id="ARBA00023136"/>
    </source>
</evidence>
<sequence>MNENKESLNLNSLRIYNHMNKRNQIWIAFCTAFPNTVPIFAGFVFLGIAYGIFMNSLGFGAIYPILMSLLIFAGSMEFVAANLLLMTFNPINALILTLMVNARHLFYGISMLDKYKGIGKKKLYMIYGLCDESFAINSTVNIPKNVDKGWFMFFVTLLNHSYWVIGSAIGGIFGSYVKFNTEGLEFVMTALFVVIFIEQWMKEKKHHSAVLGLGLSTISLIIFGGTNFIIPAMIAIFGILTLLRKPLEKFEVNEA</sequence>
<keyword evidence="6" id="KW-1133">Transmembrane helix</keyword>
<dbReference type="PANTHER" id="PTHR34979">
    <property type="entry name" value="INNER MEMBRANE PROTEIN YGAZ"/>
    <property type="match status" value="1"/>
</dbReference>
<evidence type="ECO:0000256" key="1">
    <source>
        <dbReference type="ARBA" id="ARBA00004651"/>
    </source>
</evidence>
<evidence type="ECO:0000313" key="8">
    <source>
        <dbReference type="EMBL" id="THF74451.1"/>
    </source>
</evidence>
<dbReference type="EMBL" id="SSNT01000037">
    <property type="protein sequence ID" value="THF74451.1"/>
    <property type="molecule type" value="Genomic_DNA"/>
</dbReference>
<dbReference type="GO" id="GO:1903785">
    <property type="term" value="P:L-valine transmembrane transport"/>
    <property type="evidence" value="ECO:0007669"/>
    <property type="project" value="TreeGrafter"/>
</dbReference>
<keyword evidence="4" id="KW-1003">Cell membrane</keyword>
<proteinExistence type="inferred from homology"/>
<evidence type="ECO:0000256" key="4">
    <source>
        <dbReference type="ARBA" id="ARBA00022475"/>
    </source>
</evidence>
<evidence type="ECO:0000256" key="2">
    <source>
        <dbReference type="ARBA" id="ARBA00010735"/>
    </source>
</evidence>